<sequence length="155" mass="16645">MSLEAALTLCIPFVVSVTVSAVAIVLMFKLATSFFQPFRVLFERTQGDKTQAYMDLETGTGLGTPAVSGYHITWTTPRTNPIVPILDTRPSTPTMATSPHLCVIERPAPRSPNIMTSLVSPLKTACSPSKVLIPLSDKRTARTQASSLPQVASVS</sequence>
<evidence type="ECO:0000313" key="1">
    <source>
        <dbReference type="EMBL" id="KAI9917896.1"/>
    </source>
</evidence>
<dbReference type="EMBL" id="CM047592">
    <property type="protein sequence ID" value="KAI9917896.1"/>
    <property type="molecule type" value="Genomic_DNA"/>
</dbReference>
<evidence type="ECO:0000313" key="2">
    <source>
        <dbReference type="Proteomes" id="UP001163321"/>
    </source>
</evidence>
<accession>A0ACC0WIQ2</accession>
<dbReference type="Proteomes" id="UP001163321">
    <property type="component" value="Chromosome 13"/>
</dbReference>
<organism evidence="1 2">
    <name type="scientific">Peronosclerospora sorghi</name>
    <dbReference type="NCBI Taxonomy" id="230839"/>
    <lineage>
        <taxon>Eukaryota</taxon>
        <taxon>Sar</taxon>
        <taxon>Stramenopiles</taxon>
        <taxon>Oomycota</taxon>
        <taxon>Peronosporomycetes</taxon>
        <taxon>Peronosporales</taxon>
        <taxon>Peronosporaceae</taxon>
        <taxon>Peronosclerospora</taxon>
    </lineage>
</organism>
<reference evidence="1 2" key="1">
    <citation type="journal article" date="2022" name="bioRxiv">
        <title>The genome of the oomycete Peronosclerospora sorghi, a cosmopolitan pathogen of maize and sorghum, is inflated with dispersed pseudogenes.</title>
        <authorList>
            <person name="Fletcher K."/>
            <person name="Martin F."/>
            <person name="Isakeit T."/>
            <person name="Cavanaugh K."/>
            <person name="Magill C."/>
            <person name="Michelmore R."/>
        </authorList>
    </citation>
    <scope>NUCLEOTIDE SEQUENCE [LARGE SCALE GENOMIC DNA]</scope>
    <source>
        <strain evidence="1">P6</strain>
    </source>
</reference>
<keyword evidence="2" id="KW-1185">Reference proteome</keyword>
<name>A0ACC0WIQ2_9STRA</name>
<gene>
    <name evidence="1" type="ORF">PsorP6_013219</name>
</gene>
<comment type="caution">
    <text evidence="1">The sequence shown here is derived from an EMBL/GenBank/DDBJ whole genome shotgun (WGS) entry which is preliminary data.</text>
</comment>
<proteinExistence type="predicted"/>
<protein>
    <submittedName>
        <fullName evidence="1">Uncharacterized protein</fullName>
    </submittedName>
</protein>